<keyword evidence="1" id="KW-0489">Methyltransferase</keyword>
<dbReference type="PANTHER" id="PTHR40036:SF1">
    <property type="entry name" value="MACROCIN O-METHYLTRANSFERASE"/>
    <property type="match status" value="1"/>
</dbReference>
<gene>
    <name evidence="1" type="ORF">SAMN04487995_1101</name>
</gene>
<name>A0A1H6R7Z5_9BACT</name>
<protein>
    <submittedName>
        <fullName evidence="1">O-methyltransferase</fullName>
    </submittedName>
</protein>
<keyword evidence="1" id="KW-0808">Transferase</keyword>
<evidence type="ECO:0000313" key="2">
    <source>
        <dbReference type="Proteomes" id="UP000199532"/>
    </source>
</evidence>
<keyword evidence="2" id="KW-1185">Reference proteome</keyword>
<evidence type="ECO:0000313" key="1">
    <source>
        <dbReference type="EMBL" id="SEI51941.1"/>
    </source>
</evidence>
<dbReference type="Proteomes" id="UP000199532">
    <property type="component" value="Unassembled WGS sequence"/>
</dbReference>
<dbReference type="InterPro" id="IPR008884">
    <property type="entry name" value="TylF_MeTrfase"/>
</dbReference>
<reference evidence="1 2" key="1">
    <citation type="submission" date="2016-10" db="EMBL/GenBank/DDBJ databases">
        <authorList>
            <person name="de Groot N.N."/>
        </authorList>
    </citation>
    <scope>NUCLEOTIDE SEQUENCE [LARGE SCALE GENOMIC DNA]</scope>
    <source>
        <strain evidence="1 2">DSM 19938</strain>
    </source>
</reference>
<dbReference type="RefSeq" id="WP_090333086.1">
    <property type="nucleotide sequence ID" value="NZ_FNXY01000002.1"/>
</dbReference>
<dbReference type="STRING" id="408657.SAMN04487995_1101"/>
<dbReference type="EMBL" id="FNXY01000002">
    <property type="protein sequence ID" value="SEI51941.1"/>
    <property type="molecule type" value="Genomic_DNA"/>
</dbReference>
<sequence>MKRSVLKLVQQVLNNFNLALTRPNNNLGRERYISLSERMDYTRTATLDLLAHEIIKNNVKGQIAELGVFKGEFAKYLNRIFPDRPLHLFDTFEGFDVRDVENEKKNKFSTGDQNFSDTSVELVLSKMYSPDKCLVHKGFFPNTTAGLSNDLSFAFVSIDADLYQPIYEGLKYFYPKLSSGGYIFVHDFNNQEYSGANKAVLDFCNENKIPYTPTADGWGSVVIAK</sequence>
<dbReference type="Gene3D" id="3.40.50.150">
    <property type="entry name" value="Vaccinia Virus protein VP39"/>
    <property type="match status" value="1"/>
</dbReference>
<dbReference type="InterPro" id="IPR029063">
    <property type="entry name" value="SAM-dependent_MTases_sf"/>
</dbReference>
<dbReference type="GO" id="GO:0032259">
    <property type="term" value="P:methylation"/>
    <property type="evidence" value="ECO:0007669"/>
    <property type="project" value="UniProtKB-KW"/>
</dbReference>
<dbReference type="Pfam" id="PF05711">
    <property type="entry name" value="TylF"/>
    <property type="match status" value="1"/>
</dbReference>
<proteinExistence type="predicted"/>
<dbReference type="GO" id="GO:0008168">
    <property type="term" value="F:methyltransferase activity"/>
    <property type="evidence" value="ECO:0007669"/>
    <property type="project" value="UniProtKB-KW"/>
</dbReference>
<dbReference type="OrthoDB" id="3826968at2"/>
<dbReference type="AlphaFoldDB" id="A0A1H6R7Z5"/>
<organism evidence="1 2">
    <name type="scientific">Dyadobacter koreensis</name>
    <dbReference type="NCBI Taxonomy" id="408657"/>
    <lineage>
        <taxon>Bacteria</taxon>
        <taxon>Pseudomonadati</taxon>
        <taxon>Bacteroidota</taxon>
        <taxon>Cytophagia</taxon>
        <taxon>Cytophagales</taxon>
        <taxon>Spirosomataceae</taxon>
        <taxon>Dyadobacter</taxon>
    </lineage>
</organism>
<accession>A0A1H6R7Z5</accession>
<dbReference type="SUPFAM" id="SSF53335">
    <property type="entry name" value="S-adenosyl-L-methionine-dependent methyltransferases"/>
    <property type="match status" value="1"/>
</dbReference>
<dbReference type="PANTHER" id="PTHR40036">
    <property type="entry name" value="MACROCIN O-METHYLTRANSFERASE"/>
    <property type="match status" value="1"/>
</dbReference>